<dbReference type="InterPro" id="IPR032584">
    <property type="entry name" value="DUF4913"/>
</dbReference>
<name>A0A895XNG3_9ACTN</name>
<dbReference type="EMBL" id="CP070498">
    <property type="protein sequence ID" value="QSB07181.1"/>
    <property type="molecule type" value="Genomic_DNA"/>
</dbReference>
<sequence length="135" mass="15615">MSEDNAPAYACLEDWVSQWLSPTINHRLGDQSQPGECWCEQWWDHAEALNRIYALWQEWEVARATSQMSTWWIYHFESHWRALTGEDGPFRECHPALHGESSKHIPDKALPCQPMPPETMAALPEGIPPHQDNPL</sequence>
<dbReference type="AlphaFoldDB" id="A0A895XNG3"/>
<keyword evidence="3" id="KW-1185">Reference proteome</keyword>
<gene>
    <name evidence="2" type="ORF">JQS30_16895</name>
</gene>
<accession>A0A895XNG3</accession>
<evidence type="ECO:0000313" key="2">
    <source>
        <dbReference type="EMBL" id="QSB07181.1"/>
    </source>
</evidence>
<dbReference type="KEGG" id="nav:JQS30_16895"/>
<dbReference type="Pfam" id="PF16259">
    <property type="entry name" value="DUF4913"/>
    <property type="match status" value="1"/>
</dbReference>
<proteinExistence type="predicted"/>
<evidence type="ECO:0000313" key="3">
    <source>
        <dbReference type="Proteomes" id="UP000662939"/>
    </source>
</evidence>
<reference evidence="2" key="1">
    <citation type="submission" date="2021-02" db="EMBL/GenBank/DDBJ databases">
        <title>Natronoglycomyces albus gen. nov., sp. nov, a haloalkaliphilic actinobacterium from a soda solonchak soil.</title>
        <authorList>
            <person name="Sorokin D.Y."/>
            <person name="Khijniak T.V."/>
            <person name="Zakharycheva A.P."/>
            <person name="Boueva O.V."/>
            <person name="Ariskina E.V."/>
            <person name="Hahnke R.L."/>
            <person name="Bunk B."/>
            <person name="Sproer C."/>
            <person name="Schumann P."/>
            <person name="Evtushenko L.I."/>
            <person name="Kublanov I.V."/>
        </authorList>
    </citation>
    <scope>NUCLEOTIDE SEQUENCE</scope>
    <source>
        <strain evidence="2">DSM 106290</strain>
        <plasmid evidence="2">p1</plasmid>
    </source>
</reference>
<dbReference type="Proteomes" id="UP000662939">
    <property type="component" value="Plasmid p1"/>
</dbReference>
<feature type="region of interest" description="Disordered" evidence="1">
    <location>
        <begin position="116"/>
        <end position="135"/>
    </location>
</feature>
<protein>
    <submittedName>
        <fullName evidence="2">DUF4913 domain-containing protein</fullName>
    </submittedName>
</protein>
<keyword evidence="2" id="KW-0614">Plasmid</keyword>
<organism evidence="2 3">
    <name type="scientific">Natronoglycomyces albus</name>
    <dbReference type="NCBI Taxonomy" id="2811108"/>
    <lineage>
        <taxon>Bacteria</taxon>
        <taxon>Bacillati</taxon>
        <taxon>Actinomycetota</taxon>
        <taxon>Actinomycetes</taxon>
        <taxon>Glycomycetales</taxon>
        <taxon>Glycomycetaceae</taxon>
        <taxon>Natronoglycomyces</taxon>
    </lineage>
</organism>
<dbReference type="RefSeq" id="WP_213173176.1">
    <property type="nucleotide sequence ID" value="NZ_CP070498.1"/>
</dbReference>
<evidence type="ECO:0000256" key="1">
    <source>
        <dbReference type="SAM" id="MobiDB-lite"/>
    </source>
</evidence>
<geneLocation type="plasmid" evidence="2 3">
    <name>p1</name>
</geneLocation>